<proteinExistence type="predicted"/>
<feature type="domain" description="ChsH2 C-terminal OB-fold" evidence="1">
    <location>
        <begin position="11"/>
        <end position="72"/>
    </location>
</feature>
<reference evidence="2" key="1">
    <citation type="submission" date="2021-10" db="EMBL/GenBank/DDBJ databases">
        <title>Novel species in genus Arthrobacter.</title>
        <authorList>
            <person name="Liu Y."/>
        </authorList>
    </citation>
    <scope>NUCLEOTIDE SEQUENCE</scope>
    <source>
        <strain evidence="2">Zg-Y786</strain>
    </source>
</reference>
<dbReference type="EMBL" id="JAJFZQ010000004">
    <property type="protein sequence ID" value="MCC3265498.1"/>
    <property type="molecule type" value="Genomic_DNA"/>
</dbReference>
<dbReference type="SUPFAM" id="SSF50249">
    <property type="entry name" value="Nucleic acid-binding proteins"/>
    <property type="match status" value="1"/>
</dbReference>
<name>A0ABS8GGP5_9MICC</name>
<accession>A0ABS8GGP5</accession>
<comment type="caution">
    <text evidence="2">The sequence shown here is derived from an EMBL/GenBank/DDBJ whole genome shotgun (WGS) entry which is preliminary data.</text>
</comment>
<dbReference type="Pfam" id="PF01796">
    <property type="entry name" value="OB_ChsH2_C"/>
    <property type="match status" value="1"/>
</dbReference>
<gene>
    <name evidence="2" type="ORF">LJ752_05505</name>
</gene>
<evidence type="ECO:0000259" key="1">
    <source>
        <dbReference type="Pfam" id="PF01796"/>
    </source>
</evidence>
<dbReference type="InterPro" id="IPR002878">
    <property type="entry name" value="ChsH2_C"/>
</dbReference>
<sequence length="89" mass="9537">MKELETYGAAADGRIWTYTVQRFAPKSPPYSPAGEFTPFVVAYVETGDGIRIEGILSGVDAADVFIGMEVSLESCTDVPRYVPARGGTS</sequence>
<dbReference type="InterPro" id="IPR012340">
    <property type="entry name" value="NA-bd_OB-fold"/>
</dbReference>
<keyword evidence="3" id="KW-1185">Reference proteome</keyword>
<dbReference type="RefSeq" id="WP_227890338.1">
    <property type="nucleotide sequence ID" value="NZ_JAJFZQ010000004.1"/>
</dbReference>
<organism evidence="2 3">
    <name type="scientific">Arthrobacter gengyunqii</name>
    <dbReference type="NCBI Taxonomy" id="2886940"/>
    <lineage>
        <taxon>Bacteria</taxon>
        <taxon>Bacillati</taxon>
        <taxon>Actinomycetota</taxon>
        <taxon>Actinomycetes</taxon>
        <taxon>Micrococcales</taxon>
        <taxon>Micrococcaceae</taxon>
        <taxon>Arthrobacter</taxon>
    </lineage>
</organism>
<dbReference type="Proteomes" id="UP001139168">
    <property type="component" value="Unassembled WGS sequence"/>
</dbReference>
<evidence type="ECO:0000313" key="2">
    <source>
        <dbReference type="EMBL" id="MCC3265498.1"/>
    </source>
</evidence>
<evidence type="ECO:0000313" key="3">
    <source>
        <dbReference type="Proteomes" id="UP001139168"/>
    </source>
</evidence>
<protein>
    <submittedName>
        <fullName evidence="2">OB-fold domain-containing protein</fullName>
    </submittedName>
</protein>